<dbReference type="Gene3D" id="3.30.70.100">
    <property type="match status" value="1"/>
</dbReference>
<proteinExistence type="predicted"/>
<sequence length="47" mass="5247">MPSNAASRFEVRVRHGRSTVELDPSQNRPQDVIAVIEELGYRGTPLP</sequence>
<evidence type="ECO:0000313" key="1">
    <source>
        <dbReference type="EMBL" id="MCE7007022.1"/>
    </source>
</evidence>
<keyword evidence="2" id="KW-1185">Reference proteome</keyword>
<protein>
    <recommendedName>
        <fullName evidence="3">Heavy-metal-associated domain-containing protein</fullName>
    </recommendedName>
</protein>
<dbReference type="EMBL" id="JAJVCN010000002">
    <property type="protein sequence ID" value="MCE7007022.1"/>
    <property type="molecule type" value="Genomic_DNA"/>
</dbReference>
<evidence type="ECO:0000313" key="2">
    <source>
        <dbReference type="Proteomes" id="UP001521150"/>
    </source>
</evidence>
<reference evidence="1 2" key="1">
    <citation type="submission" date="2021-12" db="EMBL/GenBank/DDBJ databases">
        <title>Genome sequence of Kibdelosporangium philippinense ATCC 49844.</title>
        <authorList>
            <person name="Fedorov E.A."/>
            <person name="Omeragic M."/>
            <person name="Shalygina K.F."/>
            <person name="Maclea K.S."/>
        </authorList>
    </citation>
    <scope>NUCLEOTIDE SEQUENCE [LARGE SCALE GENOMIC DNA]</scope>
    <source>
        <strain evidence="1 2">ATCC 49844</strain>
    </source>
</reference>
<gene>
    <name evidence="1" type="ORF">LWC34_29950</name>
</gene>
<dbReference type="Proteomes" id="UP001521150">
    <property type="component" value="Unassembled WGS sequence"/>
</dbReference>
<evidence type="ECO:0008006" key="3">
    <source>
        <dbReference type="Google" id="ProtNLM"/>
    </source>
</evidence>
<dbReference type="RefSeq" id="WP_233728424.1">
    <property type="nucleotide sequence ID" value="NZ_JAJVCN010000002.1"/>
</dbReference>
<organism evidence="1 2">
    <name type="scientific">Kibdelosporangium philippinense</name>
    <dbReference type="NCBI Taxonomy" id="211113"/>
    <lineage>
        <taxon>Bacteria</taxon>
        <taxon>Bacillati</taxon>
        <taxon>Actinomycetota</taxon>
        <taxon>Actinomycetes</taxon>
        <taxon>Pseudonocardiales</taxon>
        <taxon>Pseudonocardiaceae</taxon>
        <taxon>Kibdelosporangium</taxon>
    </lineage>
</organism>
<name>A0ABS8ZHI3_9PSEU</name>
<accession>A0ABS8ZHI3</accession>
<comment type="caution">
    <text evidence="1">The sequence shown here is derived from an EMBL/GenBank/DDBJ whole genome shotgun (WGS) entry which is preliminary data.</text>
</comment>